<organism evidence="2 3">
    <name type="scientific">Marchantia polymorpha</name>
    <name type="common">Common liverwort</name>
    <name type="synonym">Marchantia aquatica</name>
    <dbReference type="NCBI Taxonomy" id="3197"/>
    <lineage>
        <taxon>Eukaryota</taxon>
        <taxon>Viridiplantae</taxon>
        <taxon>Streptophyta</taxon>
        <taxon>Embryophyta</taxon>
        <taxon>Marchantiophyta</taxon>
        <taxon>Marchantiopsida</taxon>
        <taxon>Marchantiidae</taxon>
        <taxon>Marchantiales</taxon>
        <taxon>Marchantiaceae</taxon>
        <taxon>Marchantia</taxon>
    </lineage>
</organism>
<feature type="compositionally biased region" description="Polar residues" evidence="1">
    <location>
        <begin position="181"/>
        <end position="202"/>
    </location>
</feature>
<dbReference type="EMBL" id="KZ772715">
    <property type="protein sequence ID" value="PTQ39859.1"/>
    <property type="molecule type" value="Genomic_DNA"/>
</dbReference>
<dbReference type="Proteomes" id="UP000244005">
    <property type="component" value="Unassembled WGS sequence"/>
</dbReference>
<evidence type="ECO:0000313" key="2">
    <source>
        <dbReference type="EMBL" id="PTQ39859.1"/>
    </source>
</evidence>
<reference evidence="3" key="1">
    <citation type="journal article" date="2017" name="Cell">
        <title>Insights into land plant evolution garnered from the Marchantia polymorpha genome.</title>
        <authorList>
            <person name="Bowman J.L."/>
            <person name="Kohchi T."/>
            <person name="Yamato K.T."/>
            <person name="Jenkins J."/>
            <person name="Shu S."/>
            <person name="Ishizaki K."/>
            <person name="Yamaoka S."/>
            <person name="Nishihama R."/>
            <person name="Nakamura Y."/>
            <person name="Berger F."/>
            <person name="Adam C."/>
            <person name="Aki S.S."/>
            <person name="Althoff F."/>
            <person name="Araki T."/>
            <person name="Arteaga-Vazquez M.A."/>
            <person name="Balasubrmanian S."/>
            <person name="Barry K."/>
            <person name="Bauer D."/>
            <person name="Boehm C.R."/>
            <person name="Briginshaw L."/>
            <person name="Caballero-Perez J."/>
            <person name="Catarino B."/>
            <person name="Chen F."/>
            <person name="Chiyoda S."/>
            <person name="Chovatia M."/>
            <person name="Davies K.M."/>
            <person name="Delmans M."/>
            <person name="Demura T."/>
            <person name="Dierschke T."/>
            <person name="Dolan L."/>
            <person name="Dorantes-Acosta A.E."/>
            <person name="Eklund D.M."/>
            <person name="Florent S.N."/>
            <person name="Flores-Sandoval E."/>
            <person name="Fujiyama A."/>
            <person name="Fukuzawa H."/>
            <person name="Galik B."/>
            <person name="Grimanelli D."/>
            <person name="Grimwood J."/>
            <person name="Grossniklaus U."/>
            <person name="Hamada T."/>
            <person name="Haseloff J."/>
            <person name="Hetherington A.J."/>
            <person name="Higo A."/>
            <person name="Hirakawa Y."/>
            <person name="Hundley H.N."/>
            <person name="Ikeda Y."/>
            <person name="Inoue K."/>
            <person name="Inoue S.I."/>
            <person name="Ishida S."/>
            <person name="Jia Q."/>
            <person name="Kakita M."/>
            <person name="Kanazawa T."/>
            <person name="Kawai Y."/>
            <person name="Kawashima T."/>
            <person name="Kennedy M."/>
            <person name="Kinose K."/>
            <person name="Kinoshita T."/>
            <person name="Kohara Y."/>
            <person name="Koide E."/>
            <person name="Komatsu K."/>
            <person name="Kopischke S."/>
            <person name="Kubo M."/>
            <person name="Kyozuka J."/>
            <person name="Lagercrantz U."/>
            <person name="Lin S.S."/>
            <person name="Lindquist E."/>
            <person name="Lipzen A.M."/>
            <person name="Lu C.W."/>
            <person name="De Luna E."/>
            <person name="Martienssen R.A."/>
            <person name="Minamino N."/>
            <person name="Mizutani M."/>
            <person name="Mizutani M."/>
            <person name="Mochizuki N."/>
            <person name="Monte I."/>
            <person name="Mosher R."/>
            <person name="Nagasaki H."/>
            <person name="Nakagami H."/>
            <person name="Naramoto S."/>
            <person name="Nishitani K."/>
            <person name="Ohtani M."/>
            <person name="Okamoto T."/>
            <person name="Okumura M."/>
            <person name="Phillips J."/>
            <person name="Pollak B."/>
            <person name="Reinders A."/>
            <person name="Rovekamp M."/>
            <person name="Sano R."/>
            <person name="Sawa S."/>
            <person name="Schmid M.W."/>
            <person name="Shirakawa M."/>
            <person name="Solano R."/>
            <person name="Spunde A."/>
            <person name="Suetsugu N."/>
            <person name="Sugano S."/>
            <person name="Sugiyama A."/>
            <person name="Sun R."/>
            <person name="Suzuki Y."/>
            <person name="Takenaka M."/>
            <person name="Takezawa D."/>
            <person name="Tomogane H."/>
            <person name="Tsuzuki M."/>
            <person name="Ueda T."/>
            <person name="Umeda M."/>
            <person name="Ward J.M."/>
            <person name="Watanabe Y."/>
            <person name="Yazaki K."/>
            <person name="Yokoyama R."/>
            <person name="Yoshitake Y."/>
            <person name="Yotsui I."/>
            <person name="Zachgo S."/>
            <person name="Schmutz J."/>
        </authorList>
    </citation>
    <scope>NUCLEOTIDE SEQUENCE [LARGE SCALE GENOMIC DNA]</scope>
    <source>
        <strain evidence="3">Tak-1</strain>
    </source>
</reference>
<evidence type="ECO:0000313" key="3">
    <source>
        <dbReference type="Proteomes" id="UP000244005"/>
    </source>
</evidence>
<evidence type="ECO:0000256" key="1">
    <source>
        <dbReference type="SAM" id="MobiDB-lite"/>
    </source>
</evidence>
<name>A0A2R6X186_MARPO</name>
<feature type="region of interest" description="Disordered" evidence="1">
    <location>
        <begin position="24"/>
        <end position="51"/>
    </location>
</feature>
<proteinExistence type="predicted"/>
<feature type="region of interest" description="Disordered" evidence="1">
    <location>
        <begin position="136"/>
        <end position="222"/>
    </location>
</feature>
<keyword evidence="3" id="KW-1185">Reference proteome</keyword>
<gene>
    <name evidence="2" type="ORF">MARPO_0043s0094</name>
</gene>
<sequence length="323" mass="34903">MPACQARSIMLAFSRLLELRPRRWRGPAGAGGRDKPAGSRQRNRPSSGVSLRCSGEYRSGLNNWHHRLPNYSTIIPVGPRGHGPRRRPRRASFRVRDRDFENAEGGKIAAYANRSVPGGGRAILVVTKGLSLFPGPPGHRLQRRTKTVAARPIASSRGARTLSVPFPGRQPEGAGRGMVTSALTRFSPSHRQTASTASTGAQRSGASQSSPLRSASLSSRPVPSRPVWLAGFPFGFPVRVRVRARARARESVSVYIACRSRLPLSLLSGRGLLALPASRPSRPALLVLSACRRGSLPLLGRSLERGPTLFLGSVESETQHCQQ</sequence>
<accession>A0A2R6X186</accession>
<dbReference type="Gramene" id="Mp1g07030.1">
    <property type="protein sequence ID" value="Mp1g07030.1.cds"/>
    <property type="gene ID" value="Mp1g07030"/>
</dbReference>
<protein>
    <submittedName>
        <fullName evidence="2">Uncharacterized protein</fullName>
    </submittedName>
</protein>
<feature type="compositionally biased region" description="Low complexity" evidence="1">
    <location>
        <begin position="203"/>
        <end position="222"/>
    </location>
</feature>
<dbReference type="AlphaFoldDB" id="A0A2R6X186"/>